<dbReference type="Proteomes" id="UP001338125">
    <property type="component" value="Unassembled WGS sequence"/>
</dbReference>
<evidence type="ECO:0008006" key="3">
    <source>
        <dbReference type="Google" id="ProtNLM"/>
    </source>
</evidence>
<gene>
    <name evidence="1" type="ORF">PT974_04548</name>
</gene>
<reference evidence="1 2" key="1">
    <citation type="submission" date="2024-01" db="EMBL/GenBank/DDBJ databases">
        <title>Complete genome of Cladobotryum mycophilum ATHUM6906.</title>
        <authorList>
            <person name="Christinaki A.C."/>
            <person name="Myridakis A.I."/>
            <person name="Kouvelis V.N."/>
        </authorList>
    </citation>
    <scope>NUCLEOTIDE SEQUENCE [LARGE SCALE GENOMIC DNA]</scope>
    <source>
        <strain evidence="1 2">ATHUM6906</strain>
    </source>
</reference>
<name>A0ABR0SWI6_9HYPO</name>
<organism evidence="1 2">
    <name type="scientific">Cladobotryum mycophilum</name>
    <dbReference type="NCBI Taxonomy" id="491253"/>
    <lineage>
        <taxon>Eukaryota</taxon>
        <taxon>Fungi</taxon>
        <taxon>Dikarya</taxon>
        <taxon>Ascomycota</taxon>
        <taxon>Pezizomycotina</taxon>
        <taxon>Sordariomycetes</taxon>
        <taxon>Hypocreomycetidae</taxon>
        <taxon>Hypocreales</taxon>
        <taxon>Hypocreaceae</taxon>
        <taxon>Cladobotryum</taxon>
    </lineage>
</organism>
<protein>
    <recommendedName>
        <fullName evidence="3">F-box domain-containing protein</fullName>
    </recommendedName>
</protein>
<evidence type="ECO:0000313" key="2">
    <source>
        <dbReference type="Proteomes" id="UP001338125"/>
    </source>
</evidence>
<sequence length="168" mass="19735">MDWNVRRARRELACRLAAEEAAKKTECLQFFMVRDFIIPKELKRATQRIQSVNMTSTILKLPLEVRALIFSHLESPDQISLGLYTRVHRDKEDLTEDLLLRLVPVMPPCVSSGPLRLCVECLRVRRAERSHWLIHSKHQLPGPEERNAAWQAQVRDWHFEPWQEGFCP</sequence>
<proteinExistence type="predicted"/>
<keyword evidence="2" id="KW-1185">Reference proteome</keyword>
<dbReference type="EMBL" id="JAVFKD010000004">
    <property type="protein sequence ID" value="KAK5996120.1"/>
    <property type="molecule type" value="Genomic_DNA"/>
</dbReference>
<evidence type="ECO:0000313" key="1">
    <source>
        <dbReference type="EMBL" id="KAK5996120.1"/>
    </source>
</evidence>
<comment type="caution">
    <text evidence="1">The sequence shown here is derived from an EMBL/GenBank/DDBJ whole genome shotgun (WGS) entry which is preliminary data.</text>
</comment>
<accession>A0ABR0SWI6</accession>